<dbReference type="EMBL" id="LAVV01004488">
    <property type="protein sequence ID" value="KNZ61408.1"/>
    <property type="molecule type" value="Genomic_DNA"/>
</dbReference>
<gene>
    <name evidence="1" type="ORF">VP01_1403g1</name>
</gene>
<protein>
    <submittedName>
        <fullName evidence="1">Uncharacterized protein</fullName>
    </submittedName>
</protein>
<evidence type="ECO:0000313" key="1">
    <source>
        <dbReference type="EMBL" id="KNZ61408.1"/>
    </source>
</evidence>
<sequence length="200" mass="22502">MPVSYCSNVPAKFTYLCPRPNQSLASSSGSGQPSNMMDALNARFDKRISDKLRPTLTSRLAKKTVLLLDQILLPLPPLIPWCLPNPNPSMGPVAPAKAFVGQIFLNAITYPKSFPTNASKVVFAVLFMKDYTATRSQPYQQEVGEKGIWEQMLQPGIELRSFGSEYKIKERLWSCAQVDLNQGSFVREEDNMYIYCNKVR</sequence>
<evidence type="ECO:0000313" key="2">
    <source>
        <dbReference type="Proteomes" id="UP000037035"/>
    </source>
</evidence>
<dbReference type="AlphaFoldDB" id="A0A0L6VKX3"/>
<keyword evidence="2" id="KW-1185">Reference proteome</keyword>
<accession>A0A0L6VKX3</accession>
<organism evidence="1 2">
    <name type="scientific">Puccinia sorghi</name>
    <dbReference type="NCBI Taxonomy" id="27349"/>
    <lineage>
        <taxon>Eukaryota</taxon>
        <taxon>Fungi</taxon>
        <taxon>Dikarya</taxon>
        <taxon>Basidiomycota</taxon>
        <taxon>Pucciniomycotina</taxon>
        <taxon>Pucciniomycetes</taxon>
        <taxon>Pucciniales</taxon>
        <taxon>Pucciniaceae</taxon>
        <taxon>Puccinia</taxon>
    </lineage>
</organism>
<comment type="caution">
    <text evidence="1">The sequence shown here is derived from an EMBL/GenBank/DDBJ whole genome shotgun (WGS) entry which is preliminary data.</text>
</comment>
<name>A0A0L6VKX3_9BASI</name>
<dbReference type="VEuPathDB" id="FungiDB:VP01_1403g1"/>
<reference evidence="1 2" key="1">
    <citation type="submission" date="2015-08" db="EMBL/GenBank/DDBJ databases">
        <title>Next Generation Sequencing and Analysis of the Genome of Puccinia sorghi L Schw, the Causal Agent of Maize Common Rust.</title>
        <authorList>
            <person name="Rochi L."/>
            <person name="Burguener G."/>
            <person name="Darino M."/>
            <person name="Turjanski A."/>
            <person name="Kreff E."/>
            <person name="Dieguez M.J."/>
            <person name="Sacco F."/>
        </authorList>
    </citation>
    <scope>NUCLEOTIDE SEQUENCE [LARGE SCALE GENOMIC DNA]</scope>
    <source>
        <strain evidence="1 2">RO10H11247</strain>
    </source>
</reference>
<proteinExistence type="predicted"/>
<dbReference type="Proteomes" id="UP000037035">
    <property type="component" value="Unassembled WGS sequence"/>
</dbReference>